<dbReference type="AlphaFoldDB" id="A0A109K0V5"/>
<protein>
    <submittedName>
        <fullName evidence="1">Uncharacterized protein</fullName>
    </submittedName>
</protein>
<dbReference type="EMBL" id="LNCU01000036">
    <property type="protein sequence ID" value="KWV58605.1"/>
    <property type="molecule type" value="Genomic_DNA"/>
</dbReference>
<organism evidence="1 2">
    <name type="scientific">Bradyrhizobium macuxiense</name>
    <dbReference type="NCBI Taxonomy" id="1755647"/>
    <lineage>
        <taxon>Bacteria</taxon>
        <taxon>Pseudomonadati</taxon>
        <taxon>Pseudomonadota</taxon>
        <taxon>Alphaproteobacteria</taxon>
        <taxon>Hyphomicrobiales</taxon>
        <taxon>Nitrobacteraceae</taxon>
        <taxon>Bradyrhizobium</taxon>
    </lineage>
</organism>
<keyword evidence="2" id="KW-1185">Reference proteome</keyword>
<sequence length="60" mass="6612">MSFKQFAARRKDNCESTRFRQLNPAISLGFKQLARRLHAAPTSSGRHAASLAAVALVRIS</sequence>
<evidence type="ECO:0000313" key="1">
    <source>
        <dbReference type="EMBL" id="KWV58605.1"/>
    </source>
</evidence>
<name>A0A109K0V5_9BRAD</name>
<dbReference type="InterPro" id="IPR022357">
    <property type="entry name" value="MIP_CS"/>
</dbReference>
<reference evidence="1 2" key="1">
    <citation type="submission" date="2015-11" db="EMBL/GenBank/DDBJ databases">
        <title>Draft Genome Sequence of the Strain BR 10303 (Bradyrhizobium sp.) isolated from nodules of Centrolobium paraense.</title>
        <authorList>
            <person name="Zelli J.E."/>
            <person name="Simoes-Araujo J.L."/>
            <person name="Barauna A.C."/>
            <person name="Silva K."/>
        </authorList>
    </citation>
    <scope>NUCLEOTIDE SEQUENCE [LARGE SCALE GENOMIC DNA]</scope>
    <source>
        <strain evidence="1 2">BR 10303</strain>
    </source>
</reference>
<comment type="caution">
    <text evidence="1">The sequence shown here is derived from an EMBL/GenBank/DDBJ whole genome shotgun (WGS) entry which is preliminary data.</text>
</comment>
<gene>
    <name evidence="1" type="ORF">AS156_34045</name>
</gene>
<dbReference type="PROSITE" id="PS00221">
    <property type="entry name" value="MIP"/>
    <property type="match status" value="1"/>
</dbReference>
<dbReference type="Proteomes" id="UP000057737">
    <property type="component" value="Unassembled WGS sequence"/>
</dbReference>
<proteinExistence type="predicted"/>
<accession>A0A109K0V5</accession>
<evidence type="ECO:0000313" key="2">
    <source>
        <dbReference type="Proteomes" id="UP000057737"/>
    </source>
</evidence>